<dbReference type="EMBL" id="QFCR01000006">
    <property type="protein sequence ID" value="TNK90630.1"/>
    <property type="molecule type" value="Genomic_DNA"/>
</dbReference>
<dbReference type="InterPro" id="IPR016166">
    <property type="entry name" value="FAD-bd_PCMH"/>
</dbReference>
<comment type="subcellular location">
    <subcellularLocation>
        <location evidence="5">Cell membrane</location>
        <topology evidence="5">Peripheral membrane protein</topology>
        <orientation evidence="5">Cytoplasmic side</orientation>
    </subcellularLocation>
</comment>
<evidence type="ECO:0000256" key="6">
    <source>
        <dbReference type="PIRSR" id="PIRSR000101-1"/>
    </source>
</evidence>
<dbReference type="PANTHER" id="PTHR43716">
    <property type="entry name" value="D-2-HYDROXYGLUTARATE DEHYDROGENASE, MITOCHONDRIAL"/>
    <property type="match status" value="1"/>
</dbReference>
<dbReference type="InterPro" id="IPR015409">
    <property type="entry name" value="Lactate_DH_C"/>
</dbReference>
<dbReference type="SUPFAM" id="SSF55103">
    <property type="entry name" value="FAD-linked oxidases, C-terminal domain"/>
    <property type="match status" value="1"/>
</dbReference>
<dbReference type="GO" id="GO:0048038">
    <property type="term" value="F:quinone binding"/>
    <property type="evidence" value="ECO:0007669"/>
    <property type="project" value="UniProtKB-KW"/>
</dbReference>
<name>A0A5C4TJG3_FRUSA</name>
<keyword evidence="2 5" id="KW-0285">Flavoprotein</keyword>
<feature type="binding site" evidence="5 6">
    <location>
        <position position="134"/>
    </location>
    <ligand>
        <name>FAD</name>
        <dbReference type="ChEBI" id="CHEBI:57692"/>
    </ligand>
</feature>
<dbReference type="InterPro" id="IPR051264">
    <property type="entry name" value="FAD-oxidored/transferase_4"/>
</dbReference>
<keyword evidence="5" id="KW-1003">Cell membrane</keyword>
<feature type="binding site" evidence="5 6">
    <location>
        <position position="151"/>
    </location>
    <ligand>
        <name>FAD</name>
        <dbReference type="ChEBI" id="CHEBI:57692"/>
    </ligand>
</feature>
<dbReference type="GO" id="GO:0022904">
    <property type="term" value="P:respiratory electron transport chain"/>
    <property type="evidence" value="ECO:0007669"/>
    <property type="project" value="InterPro"/>
</dbReference>
<evidence type="ECO:0000256" key="2">
    <source>
        <dbReference type="ARBA" id="ARBA00022630"/>
    </source>
</evidence>
<dbReference type="Gene3D" id="3.30.70.610">
    <property type="entry name" value="D-lactate dehydrogenase, cap domain, subdomain 1"/>
    <property type="match status" value="2"/>
</dbReference>
<sequence>MKVIDELENVVGKRNVITSKSRSEQYREGYRSGHGDSLAVIRPKTLIELWKVLQIVHQAGLIVIMQAANTGLTEGSVPNQNGYDRDVVVINTLRMKGIQLIDDNKQVIVFPGTTLHGLETKLDKVDRNPHSVIGSSTIGASVVGGVNNNSGGALIQRGPAYTELALYAQVDKNNQLHLVNHLGVDLGTTPEEILTNLENHNYSSQDVHYSEERVGHNRNYESRVRNVDASTPTRYNADPQELYEVSGSAGKLVTFAVRLDTYPKPKEEKVFYIGTNDPDVLEKLRRHILTKFKYLPVSGEYMHREAYDLAKKYGKDNLMVIDDIGTKPLPFLFNARAASERILRHIPIFKPYFVDRMLQNMSKIFPDQLPKRMEEFRDKYQHYLQLKVDDQGIKEAQDYLQEFFKDNEGGYFECTPKEAKVAATHRYVTAAVPIRYAETHQKDDIQILPLDIALPRNEEDWFEILPKEIDDKIKYKLYYGHFLDHVMHQDYILKKGVDPHELKQEMLKIFDKRGARYPAEHNVGHLYHAPESLVKHYKECDPTNMFNPGIGLTSTKRDWK</sequence>
<dbReference type="EC" id="1.1.5.12" evidence="5"/>
<dbReference type="InterPro" id="IPR016172">
    <property type="entry name" value="D-lactate_DH_C-sub1"/>
</dbReference>
<keyword evidence="5" id="KW-0472">Membrane</keyword>
<dbReference type="Gene3D" id="3.30.465.10">
    <property type="match status" value="1"/>
</dbReference>
<protein>
    <recommendedName>
        <fullName evidence="5">Quinone-dependent D-lactate dehydrogenase</fullName>
        <ecNumber evidence="5">1.1.5.12</ecNumber>
    </recommendedName>
    <alternativeName>
        <fullName evidence="5">D-lactate dehydrogenase</fullName>
        <shortName evidence="5">D-LDH</shortName>
    </alternativeName>
</protein>
<dbReference type="RefSeq" id="WP_103428897.1">
    <property type="nucleotide sequence ID" value="NZ_CP118925.1"/>
</dbReference>
<dbReference type="GO" id="GO:0031234">
    <property type="term" value="C:extrinsic component of cytoplasmic side of plasma membrane"/>
    <property type="evidence" value="ECO:0007669"/>
    <property type="project" value="UniProtKB-UniRule"/>
</dbReference>
<dbReference type="NCBIfam" id="NF008387">
    <property type="entry name" value="PRK11183.1"/>
    <property type="match status" value="1"/>
</dbReference>
<dbReference type="HAMAP" id="MF_02092">
    <property type="entry name" value="DLDH_Dld"/>
    <property type="match status" value="1"/>
</dbReference>
<gene>
    <name evidence="5" type="primary">dld</name>
    <name evidence="8" type="ORF">DID87_02915</name>
</gene>
<dbReference type="PANTHER" id="PTHR43716:SF1">
    <property type="entry name" value="D-2-HYDROXYGLUTARATE DEHYDROGENASE, MITOCHONDRIAL"/>
    <property type="match status" value="1"/>
</dbReference>
<evidence type="ECO:0000256" key="1">
    <source>
        <dbReference type="ARBA" id="ARBA00001974"/>
    </source>
</evidence>
<evidence type="ECO:0000313" key="8">
    <source>
        <dbReference type="EMBL" id="TNK90630.1"/>
    </source>
</evidence>
<dbReference type="InterPro" id="IPR016164">
    <property type="entry name" value="FAD-linked_Oxase-like_C"/>
</dbReference>
<reference evidence="8 9" key="1">
    <citation type="submission" date="2018-05" db="EMBL/GenBank/DDBJ databases">
        <title>Lactobacillus sanfranciscensis Ah4 draft denome sequence.</title>
        <authorList>
            <person name="Zhang G."/>
        </authorList>
    </citation>
    <scope>NUCLEOTIDE SEQUENCE [LARGE SCALE GENOMIC DNA]</scope>
    <source>
        <strain evidence="8 9">Ah4</strain>
    </source>
</reference>
<feature type="binding site" evidence="5 6">
    <location>
        <begin position="75"/>
        <end position="76"/>
    </location>
    <ligand>
        <name>FAD</name>
        <dbReference type="ChEBI" id="CHEBI:57692"/>
    </ligand>
</feature>
<dbReference type="InterPro" id="IPR016173">
    <property type="entry name" value="D-lactate_DH_C-sub2"/>
</dbReference>
<dbReference type="Gene3D" id="3.30.1370.20">
    <property type="entry name" value="D-lactate dehydrogenase, cap domain, subdomain 2"/>
    <property type="match status" value="1"/>
</dbReference>
<dbReference type="Pfam" id="PF01565">
    <property type="entry name" value="FAD_binding_4"/>
    <property type="match status" value="1"/>
</dbReference>
<dbReference type="InterPro" id="IPR006094">
    <property type="entry name" value="Oxid_FAD_bind_N"/>
</dbReference>
<evidence type="ECO:0000256" key="3">
    <source>
        <dbReference type="ARBA" id="ARBA00022827"/>
    </source>
</evidence>
<keyword evidence="5" id="KW-0874">Quinone</keyword>
<dbReference type="Gene3D" id="3.30.43.10">
    <property type="entry name" value="Uridine Diphospho-n-acetylenolpyruvylglucosamine Reductase, domain 2"/>
    <property type="match status" value="1"/>
</dbReference>
<comment type="catalytic activity">
    <reaction evidence="5">
        <text>(R)-lactate + a quinone = a quinol + pyruvate</text>
        <dbReference type="Rhea" id="RHEA:51468"/>
        <dbReference type="ChEBI" id="CHEBI:15361"/>
        <dbReference type="ChEBI" id="CHEBI:16004"/>
        <dbReference type="ChEBI" id="CHEBI:24646"/>
        <dbReference type="ChEBI" id="CHEBI:132124"/>
        <dbReference type="EC" id="1.1.5.12"/>
    </reaction>
</comment>
<dbReference type="Proteomes" id="UP000313312">
    <property type="component" value="Unassembled WGS sequence"/>
</dbReference>
<comment type="caution">
    <text evidence="5">Lacks conserved residue(s) required for the propagation of feature annotation.</text>
</comment>
<dbReference type="InterPro" id="IPR012256">
    <property type="entry name" value="D_lactate_DH"/>
</dbReference>
<dbReference type="GO" id="GO:0055085">
    <property type="term" value="P:transmembrane transport"/>
    <property type="evidence" value="ECO:0007669"/>
    <property type="project" value="InterPro"/>
</dbReference>
<dbReference type="GO" id="GO:0102029">
    <property type="term" value="F:D-lactate dehydrogenase (quinone) activity"/>
    <property type="evidence" value="ECO:0007669"/>
    <property type="project" value="UniProtKB-EC"/>
</dbReference>
<dbReference type="GeneID" id="93161006"/>
<feature type="binding site" evidence="5 6">
    <location>
        <position position="141"/>
    </location>
    <ligand>
        <name>FAD</name>
        <dbReference type="ChEBI" id="CHEBI:57692"/>
    </ligand>
</feature>
<evidence type="ECO:0000313" key="9">
    <source>
        <dbReference type="Proteomes" id="UP000313312"/>
    </source>
</evidence>
<comment type="similarity">
    <text evidence="5">Belongs to the quinone-dependent D-lactate dehydrogenase family.</text>
</comment>
<feature type="binding site" evidence="5 6">
    <location>
        <begin position="67"/>
        <end position="71"/>
    </location>
    <ligand>
        <name>FAD</name>
        <dbReference type="ChEBI" id="CHEBI:57692"/>
    </ligand>
</feature>
<accession>A0A5C4TJG3</accession>
<comment type="caution">
    <text evidence="8">The sequence shown here is derived from an EMBL/GenBank/DDBJ whole genome shotgun (WGS) entry which is preliminary data.</text>
</comment>
<comment type="cofactor">
    <cofactor evidence="1 5 6">
        <name>FAD</name>
        <dbReference type="ChEBI" id="CHEBI:57692"/>
    </cofactor>
</comment>
<dbReference type="Pfam" id="PF09330">
    <property type="entry name" value="Lact-deh-memb"/>
    <property type="match status" value="1"/>
</dbReference>
<feature type="binding site" evidence="6">
    <location>
        <position position="249"/>
    </location>
    <ligand>
        <name>FAD</name>
        <dbReference type="ChEBI" id="CHEBI:57692"/>
    </ligand>
</feature>
<dbReference type="GO" id="GO:0071949">
    <property type="term" value="F:FAD binding"/>
    <property type="evidence" value="ECO:0007669"/>
    <property type="project" value="InterPro"/>
</dbReference>
<proteinExistence type="inferred from homology"/>
<keyword evidence="4 5" id="KW-0560">Oxidoreductase</keyword>
<comment type="function">
    <text evidence="5">Catalyzes the oxidation of D-lactate to pyruvate.</text>
</comment>
<dbReference type="GO" id="GO:0006089">
    <property type="term" value="P:lactate metabolic process"/>
    <property type="evidence" value="ECO:0007669"/>
    <property type="project" value="UniProtKB-UniRule"/>
</dbReference>
<dbReference type="AlphaFoldDB" id="A0A5C4TJG3"/>
<dbReference type="PIRSF" id="PIRSF000101">
    <property type="entry name" value="D-lactate_dh"/>
    <property type="match status" value="1"/>
</dbReference>
<dbReference type="PROSITE" id="PS51387">
    <property type="entry name" value="FAD_PCMH"/>
    <property type="match status" value="1"/>
</dbReference>
<evidence type="ECO:0000259" key="7">
    <source>
        <dbReference type="PROSITE" id="PS51387"/>
    </source>
</evidence>
<dbReference type="InterPro" id="IPR036318">
    <property type="entry name" value="FAD-bd_PCMH-like_sf"/>
</dbReference>
<dbReference type="SUPFAM" id="SSF56176">
    <property type="entry name" value="FAD-binding/transporter-associated domain-like"/>
    <property type="match status" value="1"/>
</dbReference>
<evidence type="ECO:0000256" key="5">
    <source>
        <dbReference type="HAMAP-Rule" id="MF_02092"/>
    </source>
</evidence>
<feature type="domain" description="FAD-binding PCMH-type" evidence="7">
    <location>
        <begin position="33"/>
        <end position="204"/>
    </location>
</feature>
<dbReference type="InterPro" id="IPR016169">
    <property type="entry name" value="FAD-bd_PCMH_sub2"/>
</dbReference>
<keyword evidence="3 5" id="KW-0274">FAD</keyword>
<evidence type="ECO:0000256" key="4">
    <source>
        <dbReference type="ARBA" id="ARBA00023002"/>
    </source>
</evidence>
<dbReference type="GO" id="GO:0004458">
    <property type="term" value="F:D-lactate dehydrogenase (cytochrome) activity"/>
    <property type="evidence" value="ECO:0007669"/>
    <property type="project" value="UniProtKB-UniRule"/>
</dbReference>
<dbReference type="InterPro" id="IPR016167">
    <property type="entry name" value="FAD-bd_PCMH_sub1"/>
</dbReference>
<organism evidence="8 9">
    <name type="scientific">Fructilactobacillus sanfranciscensis</name>
    <name type="common">Lactobacillus sanfranciscensis</name>
    <dbReference type="NCBI Taxonomy" id="1625"/>
    <lineage>
        <taxon>Bacteria</taxon>
        <taxon>Bacillati</taxon>
        <taxon>Bacillota</taxon>
        <taxon>Bacilli</taxon>
        <taxon>Lactobacillales</taxon>
        <taxon>Lactobacillaceae</taxon>
        <taxon>Fructilactobacillus</taxon>
    </lineage>
</organism>